<proteinExistence type="predicted"/>
<evidence type="ECO:0000313" key="1">
    <source>
        <dbReference type="EMBL" id="MDP9793184.1"/>
    </source>
</evidence>
<comment type="caution">
    <text evidence="1">The sequence shown here is derived from an EMBL/GenBank/DDBJ whole genome shotgun (WGS) entry which is preliminary data.</text>
</comment>
<organism evidence="1 2">
    <name type="scientific">Catenuloplanes nepalensis</name>
    <dbReference type="NCBI Taxonomy" id="587533"/>
    <lineage>
        <taxon>Bacteria</taxon>
        <taxon>Bacillati</taxon>
        <taxon>Actinomycetota</taxon>
        <taxon>Actinomycetes</taxon>
        <taxon>Micromonosporales</taxon>
        <taxon>Micromonosporaceae</taxon>
        <taxon>Catenuloplanes</taxon>
    </lineage>
</organism>
<dbReference type="Proteomes" id="UP001240984">
    <property type="component" value="Unassembled WGS sequence"/>
</dbReference>
<sequence>MSTVHDLPDLRRLRYFQGQFLGPRDLQREQEYFRAKSRLHLRYLLGYGVVCGLGVECGPPQDHHEDSEKTRRAYVTITPGLGVDACGREIVAGGPCTVDLFGALSAEERTDPDCTLWVGVEYAEEAVEPTRTVFTSDCAGSDCENGWIREGYRVRVTATKPEPDRRCTTCDAPPDDDVLWLARIEHADPHRPVRAEDVHVEIRRPFGLHVPTVITGISWDHGGTYTVQEAKDLLGTVDEDGGLRVRFSDDIRTDSLRRGVLDVQVIEGGAGKNADSWFMGGAFADCGDDEFTRELRFRQTTRETLQDDDRVLITIRTAFLLDRCCRPVDGTHVGGKVPRIDCEPEPPGPGCATPPRGYGPWTSGIGRGGDVFESWFFVREG</sequence>
<name>A0ABT9MP24_9ACTN</name>
<dbReference type="RefSeq" id="WP_306828195.1">
    <property type="nucleotide sequence ID" value="NZ_JAUSRA010000001.1"/>
</dbReference>
<reference evidence="1 2" key="1">
    <citation type="submission" date="2023-07" db="EMBL/GenBank/DDBJ databases">
        <title>Sequencing the genomes of 1000 actinobacteria strains.</title>
        <authorList>
            <person name="Klenk H.-P."/>
        </authorList>
    </citation>
    <scope>NUCLEOTIDE SEQUENCE [LARGE SCALE GENOMIC DNA]</scope>
    <source>
        <strain evidence="1 2">DSM 44710</strain>
    </source>
</reference>
<protein>
    <submittedName>
        <fullName evidence="1">Uncharacterized protein</fullName>
    </submittedName>
</protein>
<evidence type="ECO:0000313" key="2">
    <source>
        <dbReference type="Proteomes" id="UP001240984"/>
    </source>
</evidence>
<dbReference type="EMBL" id="JAUSRA010000001">
    <property type="protein sequence ID" value="MDP9793184.1"/>
    <property type="molecule type" value="Genomic_DNA"/>
</dbReference>
<gene>
    <name evidence="1" type="ORF">J2S43_001696</name>
</gene>
<accession>A0ABT9MP24</accession>
<keyword evidence="2" id="KW-1185">Reference proteome</keyword>